<dbReference type="EMBL" id="LT906454">
    <property type="protein sequence ID" value="SNV43187.1"/>
    <property type="molecule type" value="Genomic_DNA"/>
</dbReference>
<dbReference type="InterPro" id="IPR001757">
    <property type="entry name" value="P_typ_ATPase"/>
</dbReference>
<dbReference type="InterPro" id="IPR036412">
    <property type="entry name" value="HAD-like_sf"/>
</dbReference>
<dbReference type="FunFam" id="2.70.150.10:FF:000016">
    <property type="entry name" value="Calcium-transporting P-type ATPase putative"/>
    <property type="match status" value="1"/>
</dbReference>
<evidence type="ECO:0000256" key="9">
    <source>
        <dbReference type="ARBA" id="ARBA00022840"/>
    </source>
</evidence>
<evidence type="ECO:0000256" key="7">
    <source>
        <dbReference type="ARBA" id="ARBA00022723"/>
    </source>
</evidence>
<dbReference type="PANTHER" id="PTHR43294">
    <property type="entry name" value="SODIUM/POTASSIUM-TRANSPORTING ATPASE SUBUNIT ALPHA"/>
    <property type="match status" value="1"/>
</dbReference>
<feature type="transmembrane region" description="Helical" evidence="14">
    <location>
        <begin position="707"/>
        <end position="732"/>
    </location>
</feature>
<dbReference type="InterPro" id="IPR059000">
    <property type="entry name" value="ATPase_P-type_domA"/>
</dbReference>
<feature type="transmembrane region" description="Helical" evidence="14">
    <location>
        <begin position="849"/>
        <end position="869"/>
    </location>
</feature>
<comment type="similarity">
    <text evidence="2">Belongs to the cation transport ATPase (P-type) (TC 3.A.3) family. Type IIA subfamily.</text>
</comment>
<feature type="transmembrane region" description="Helical" evidence="14">
    <location>
        <begin position="81"/>
        <end position="100"/>
    </location>
</feature>
<dbReference type="AlphaFoldDB" id="A0A239X926"/>
<evidence type="ECO:0000256" key="4">
    <source>
        <dbReference type="ARBA" id="ARBA00022475"/>
    </source>
</evidence>
<dbReference type="InterPro" id="IPR023214">
    <property type="entry name" value="HAD_sf"/>
</dbReference>
<keyword evidence="7" id="KW-0479">Metal-binding</keyword>
<dbReference type="GO" id="GO:0016887">
    <property type="term" value="F:ATP hydrolysis activity"/>
    <property type="evidence" value="ECO:0007669"/>
    <property type="project" value="InterPro"/>
</dbReference>
<evidence type="ECO:0000313" key="16">
    <source>
        <dbReference type="EMBL" id="SNV43187.1"/>
    </source>
</evidence>
<dbReference type="Gene3D" id="3.40.50.1000">
    <property type="entry name" value="HAD superfamily/HAD-like"/>
    <property type="match status" value="1"/>
</dbReference>
<evidence type="ECO:0000256" key="6">
    <source>
        <dbReference type="ARBA" id="ARBA00022692"/>
    </source>
</evidence>
<dbReference type="GO" id="GO:0005391">
    <property type="term" value="F:P-type sodium:potassium-exchanging transporter activity"/>
    <property type="evidence" value="ECO:0007669"/>
    <property type="project" value="TreeGrafter"/>
</dbReference>
<dbReference type="Gene3D" id="2.70.150.10">
    <property type="entry name" value="Calcium-transporting ATPase, cytoplasmic transduction domain A"/>
    <property type="match status" value="1"/>
</dbReference>
<dbReference type="GO" id="GO:0005886">
    <property type="term" value="C:plasma membrane"/>
    <property type="evidence" value="ECO:0007669"/>
    <property type="project" value="UniProtKB-SubCell"/>
</dbReference>
<feature type="domain" description="Cation-transporting P-type ATPase N-terminal" evidence="15">
    <location>
        <begin position="3"/>
        <end position="77"/>
    </location>
</feature>
<dbReference type="Pfam" id="PF13246">
    <property type="entry name" value="Cation_ATPase"/>
    <property type="match status" value="1"/>
</dbReference>
<proteinExistence type="inferred from homology"/>
<evidence type="ECO:0000256" key="13">
    <source>
        <dbReference type="ARBA" id="ARBA00048694"/>
    </source>
</evidence>
<dbReference type="InterPro" id="IPR006068">
    <property type="entry name" value="ATPase_P-typ_cation-transptr_C"/>
</dbReference>
<dbReference type="GO" id="GO:0046872">
    <property type="term" value="F:metal ion binding"/>
    <property type="evidence" value="ECO:0007669"/>
    <property type="project" value="UniProtKB-KW"/>
</dbReference>
<dbReference type="InterPro" id="IPR023298">
    <property type="entry name" value="ATPase_P-typ_TM_dom_sf"/>
</dbReference>
<accession>A0A239X926</accession>
<evidence type="ECO:0000256" key="1">
    <source>
        <dbReference type="ARBA" id="ARBA00004651"/>
    </source>
</evidence>
<comment type="subcellular location">
    <subcellularLocation>
        <location evidence="1">Cell membrane</location>
        <topology evidence="1">Multi-pass membrane protein</topology>
    </subcellularLocation>
</comment>
<evidence type="ECO:0000256" key="2">
    <source>
        <dbReference type="ARBA" id="ARBA00005675"/>
    </source>
</evidence>
<keyword evidence="9" id="KW-0067">ATP-binding</keyword>
<dbReference type="SUPFAM" id="SSF56784">
    <property type="entry name" value="HAD-like"/>
    <property type="match status" value="1"/>
</dbReference>
<dbReference type="SUPFAM" id="SSF81653">
    <property type="entry name" value="Calcium ATPase, transduction domain A"/>
    <property type="match status" value="1"/>
</dbReference>
<dbReference type="NCBIfam" id="TIGR01494">
    <property type="entry name" value="ATPase_P-type"/>
    <property type="match status" value="2"/>
</dbReference>
<dbReference type="InterPro" id="IPR044492">
    <property type="entry name" value="P_typ_ATPase_HD_dom"/>
</dbReference>
<dbReference type="KEGG" id="saco:SAME_01656"/>
<dbReference type="Gene3D" id="3.40.1110.10">
    <property type="entry name" value="Calcium-transporting ATPase, cytoplasmic domain N"/>
    <property type="match status" value="1"/>
</dbReference>
<dbReference type="SFLD" id="SFLDS00003">
    <property type="entry name" value="Haloacid_Dehalogenase"/>
    <property type="match status" value="1"/>
</dbReference>
<comment type="catalytic activity">
    <reaction evidence="13">
        <text>Ca(2+)(in) + ATP + H2O = Ca(2+)(out) + ADP + phosphate + H(+)</text>
        <dbReference type="Rhea" id="RHEA:18105"/>
        <dbReference type="ChEBI" id="CHEBI:15377"/>
        <dbReference type="ChEBI" id="CHEBI:15378"/>
        <dbReference type="ChEBI" id="CHEBI:29108"/>
        <dbReference type="ChEBI" id="CHEBI:30616"/>
        <dbReference type="ChEBI" id="CHEBI:43474"/>
        <dbReference type="ChEBI" id="CHEBI:456216"/>
        <dbReference type="EC" id="7.2.2.10"/>
    </reaction>
</comment>
<dbReference type="InterPro" id="IPR018303">
    <property type="entry name" value="ATPase_P-typ_P_site"/>
</dbReference>
<dbReference type="SFLD" id="SFLDF00027">
    <property type="entry name" value="p-type_atpase"/>
    <property type="match status" value="1"/>
</dbReference>
<dbReference type="Pfam" id="PF00689">
    <property type="entry name" value="Cation_ATPase_C"/>
    <property type="match status" value="1"/>
</dbReference>
<dbReference type="GO" id="GO:1902600">
    <property type="term" value="P:proton transmembrane transport"/>
    <property type="evidence" value="ECO:0007669"/>
    <property type="project" value="TreeGrafter"/>
</dbReference>
<dbReference type="Proteomes" id="UP000215144">
    <property type="component" value="Chromosome 1"/>
</dbReference>
<feature type="transmembrane region" description="Helical" evidence="14">
    <location>
        <begin position="246"/>
        <end position="264"/>
    </location>
</feature>
<evidence type="ECO:0000256" key="3">
    <source>
        <dbReference type="ARBA" id="ARBA00012790"/>
    </source>
</evidence>
<dbReference type="InterPro" id="IPR023299">
    <property type="entry name" value="ATPase_P-typ_cyto_dom_N"/>
</dbReference>
<dbReference type="GO" id="GO:0005388">
    <property type="term" value="F:P-type calcium transporter activity"/>
    <property type="evidence" value="ECO:0007669"/>
    <property type="project" value="UniProtKB-EC"/>
</dbReference>
<keyword evidence="11 14" id="KW-1133">Transmembrane helix</keyword>
<dbReference type="Gene3D" id="1.20.1110.10">
    <property type="entry name" value="Calcium-transporting ATPase, transmembrane domain"/>
    <property type="match status" value="1"/>
</dbReference>
<dbReference type="GO" id="GO:0005524">
    <property type="term" value="F:ATP binding"/>
    <property type="evidence" value="ECO:0007669"/>
    <property type="project" value="UniProtKB-KW"/>
</dbReference>
<dbReference type="EC" id="7.2.2.10" evidence="3"/>
<dbReference type="Pfam" id="PF00690">
    <property type="entry name" value="Cation_ATPase_N"/>
    <property type="match status" value="1"/>
</dbReference>
<dbReference type="PANTHER" id="PTHR43294:SF21">
    <property type="entry name" value="CATION TRANSPORTING ATPASE"/>
    <property type="match status" value="1"/>
</dbReference>
<dbReference type="PROSITE" id="PS00154">
    <property type="entry name" value="ATPASE_E1_E2"/>
    <property type="match status" value="1"/>
</dbReference>
<dbReference type="GO" id="GO:0030007">
    <property type="term" value="P:intracellular potassium ion homeostasis"/>
    <property type="evidence" value="ECO:0007669"/>
    <property type="project" value="TreeGrafter"/>
</dbReference>
<dbReference type="RefSeq" id="WP_095123163.1">
    <property type="nucleotide sequence ID" value="NZ_LT906454.1"/>
</dbReference>
<gene>
    <name evidence="16" type="primary">yloB</name>
    <name evidence="16" type="ORF">SAMEA4504048_01656</name>
</gene>
<organism evidence="16 17">
    <name type="scientific">Streptococcus acidominimus</name>
    <dbReference type="NCBI Taxonomy" id="1326"/>
    <lineage>
        <taxon>Bacteria</taxon>
        <taxon>Bacillati</taxon>
        <taxon>Bacillota</taxon>
        <taxon>Bacilli</taxon>
        <taxon>Lactobacillales</taxon>
        <taxon>Streptococcaceae</taxon>
        <taxon>Streptococcus</taxon>
    </lineage>
</organism>
<dbReference type="GO" id="GO:0036376">
    <property type="term" value="P:sodium ion export across plasma membrane"/>
    <property type="evidence" value="ECO:0007669"/>
    <property type="project" value="TreeGrafter"/>
</dbReference>
<evidence type="ECO:0000256" key="11">
    <source>
        <dbReference type="ARBA" id="ARBA00022989"/>
    </source>
</evidence>
<dbReference type="SMART" id="SM00831">
    <property type="entry name" value="Cation_ATPase_N"/>
    <property type="match status" value="1"/>
</dbReference>
<dbReference type="PRINTS" id="PR00120">
    <property type="entry name" value="HATPASE"/>
</dbReference>
<dbReference type="InterPro" id="IPR008250">
    <property type="entry name" value="ATPase_P-typ_transduc_dom_A_sf"/>
</dbReference>
<keyword evidence="5" id="KW-0106">Calcium</keyword>
<evidence type="ECO:0000256" key="5">
    <source>
        <dbReference type="ARBA" id="ARBA00022568"/>
    </source>
</evidence>
<feature type="transmembrane region" description="Helical" evidence="14">
    <location>
        <begin position="811"/>
        <end position="829"/>
    </location>
</feature>
<dbReference type="GO" id="GO:1990573">
    <property type="term" value="P:potassium ion import across plasma membrane"/>
    <property type="evidence" value="ECO:0007669"/>
    <property type="project" value="TreeGrafter"/>
</dbReference>
<dbReference type="PRINTS" id="PR00119">
    <property type="entry name" value="CATATPASE"/>
</dbReference>
<feature type="transmembrane region" description="Helical" evidence="14">
    <location>
        <begin position="270"/>
        <end position="290"/>
    </location>
</feature>
<feature type="transmembrane region" description="Helical" evidence="14">
    <location>
        <begin position="738"/>
        <end position="759"/>
    </location>
</feature>
<dbReference type="GO" id="GO:0006883">
    <property type="term" value="P:intracellular sodium ion homeostasis"/>
    <property type="evidence" value="ECO:0007669"/>
    <property type="project" value="TreeGrafter"/>
</dbReference>
<keyword evidence="4" id="KW-1003">Cell membrane</keyword>
<keyword evidence="8" id="KW-0547">Nucleotide-binding</keyword>
<feature type="transmembrane region" description="Helical" evidence="14">
    <location>
        <begin position="881"/>
        <end position="900"/>
    </location>
</feature>
<dbReference type="SUPFAM" id="SSF81665">
    <property type="entry name" value="Calcium ATPase, transmembrane domain M"/>
    <property type="match status" value="1"/>
</dbReference>
<keyword evidence="6 14" id="KW-0812">Transmembrane</keyword>
<dbReference type="InterPro" id="IPR050510">
    <property type="entry name" value="Cation_transp_ATPase_P-type"/>
</dbReference>
<evidence type="ECO:0000313" key="17">
    <source>
        <dbReference type="Proteomes" id="UP000215144"/>
    </source>
</evidence>
<keyword evidence="5" id="KW-0109">Calcium transport</keyword>
<name>A0A239X926_STRAI</name>
<evidence type="ECO:0000259" key="15">
    <source>
        <dbReference type="SMART" id="SM00831"/>
    </source>
</evidence>
<evidence type="ECO:0000256" key="10">
    <source>
        <dbReference type="ARBA" id="ARBA00022967"/>
    </source>
</evidence>
<reference evidence="16 17" key="1">
    <citation type="submission" date="2017-06" db="EMBL/GenBank/DDBJ databases">
        <authorList>
            <consortium name="Pathogen Informatics"/>
        </authorList>
    </citation>
    <scope>NUCLEOTIDE SEQUENCE [LARGE SCALE GENOMIC DNA]</scope>
    <source>
        <strain evidence="16 17">NCTC11291</strain>
    </source>
</reference>
<keyword evidence="5" id="KW-0813">Transport</keyword>
<dbReference type="SFLD" id="SFLDG00002">
    <property type="entry name" value="C1.7:_P-type_atpase_like"/>
    <property type="match status" value="1"/>
</dbReference>
<evidence type="ECO:0000256" key="8">
    <source>
        <dbReference type="ARBA" id="ARBA00022741"/>
    </source>
</evidence>
<keyword evidence="5" id="KW-0406">Ion transport</keyword>
<dbReference type="SUPFAM" id="SSF81660">
    <property type="entry name" value="Metal cation-transporting ATPase, ATP-binding domain N"/>
    <property type="match status" value="1"/>
</dbReference>
<sequence length="914" mass="99727">MAKNYQKKLSEIKEQFALDVDVGLSTEQVERLRDQYGKNVLEETKGKSALEILFENLNNIIVYLLGFAMILSAFMGEWVEAGAVFLALLISILTGFFVELKAQKSVDALQDMVSTHVTVLRDGREIEIDSAELVPGDIIILHTGDAIAADGRLIESNNLAVIESALTGESEAVDKDAEATFNDDIPVGDRLNMVFSGTAVTRGQGKAIVTDTGMATEVGKISDLMSGNQSSETPLDKEISKLGKSLIILAFIAAALVVIIGVINDQSFSDILHVAIILAVAAIPEAMPAVQTITLSNGMKTMSQHQALVKTLSAVETLGSTSIIASDKTGTLTENQMMVEMLITADGKSYQVSGSGYTPEGQISYEDQVQEVAIDQIFLQEFSDDEEDLLKASLLQGFLSSNARLEKASDTEGEYLIKGDPTDGALKVLGYKADLTPEKADDYGLVRVNEIPFDSENKYMAVVYQWPDSSHRFILKGAPDVLLDMVAPSEEQLDFWQDGIETIAEKGMRSLALASGELSDEDVVAVKADMPAWLEKNGQSLTLVSLFGIVDPPRKDVADSIQQTQDAGIRVKMITGDHPKTASMIAKDIGIANWQNTMTGAEIDQEHDQAGFIDRVHDTAVFARVSPENKLQLVNALQEHGEVVAMTGDGVNDAPALNGADIGVAMGIRGTEVAKEASDMILTDDRYSTIVDAVREGRIIFENIKKYVSFLFACNMVEISAILFTIIFVLPMPIQPLHILWLNLLIDVGPAIALAYESAEEDVMNKPPRDPKNGLVNRNFLLRIIISGLIIGFGAFLLYSYLHLWEGQDLAYAQTATFTYMTVAQLGHIFNVRRSGGFGLDRTLFKNKLLVGTLIFSLILQAAAVYLPFFNTVLHTKPLRVDTLLMILASSAVVTALIYLQTKLFRQFRKQTVS</sequence>
<evidence type="ECO:0000256" key="14">
    <source>
        <dbReference type="SAM" id="Phobius"/>
    </source>
</evidence>
<dbReference type="Pfam" id="PF00122">
    <property type="entry name" value="E1-E2_ATPase"/>
    <property type="match status" value="1"/>
</dbReference>
<feature type="transmembrane region" description="Helical" evidence="14">
    <location>
        <begin position="57"/>
        <end position="75"/>
    </location>
</feature>
<keyword evidence="10" id="KW-1278">Translocase</keyword>
<evidence type="ECO:0000256" key="12">
    <source>
        <dbReference type="ARBA" id="ARBA00023136"/>
    </source>
</evidence>
<dbReference type="InterPro" id="IPR004014">
    <property type="entry name" value="ATPase_P-typ_cation-transptr_N"/>
</dbReference>
<keyword evidence="12 14" id="KW-0472">Membrane</keyword>
<feature type="transmembrane region" description="Helical" evidence="14">
    <location>
        <begin position="780"/>
        <end position="799"/>
    </location>
</feature>
<keyword evidence="16" id="KW-0378">Hydrolase</keyword>
<protein>
    <recommendedName>
        <fullName evidence="3">P-type Ca(2+) transporter</fullName>
        <ecNumber evidence="3">7.2.2.10</ecNumber>
    </recommendedName>
</protein>
<dbReference type="OrthoDB" id="9760364at2"/>